<evidence type="ECO:0000313" key="2">
    <source>
        <dbReference type="EMBL" id="MFI7439317.1"/>
    </source>
</evidence>
<dbReference type="Proteomes" id="UP001612928">
    <property type="component" value="Unassembled WGS sequence"/>
</dbReference>
<dbReference type="Pfam" id="PF00931">
    <property type="entry name" value="NB-ARC"/>
    <property type="match status" value="1"/>
</dbReference>
<dbReference type="InterPro" id="IPR058852">
    <property type="entry name" value="HTH_77"/>
</dbReference>
<dbReference type="InterPro" id="IPR002182">
    <property type="entry name" value="NB-ARC"/>
</dbReference>
<dbReference type="SUPFAM" id="SSF52540">
    <property type="entry name" value="P-loop containing nucleoside triphosphate hydrolases"/>
    <property type="match status" value="1"/>
</dbReference>
<dbReference type="PANTHER" id="PTHR47691">
    <property type="entry name" value="REGULATOR-RELATED"/>
    <property type="match status" value="1"/>
</dbReference>
<dbReference type="Gene3D" id="1.25.40.10">
    <property type="entry name" value="Tetratricopeptide repeat domain"/>
    <property type="match status" value="1"/>
</dbReference>
<dbReference type="Gene3D" id="3.40.50.300">
    <property type="entry name" value="P-loop containing nucleotide triphosphate hydrolases"/>
    <property type="match status" value="1"/>
</dbReference>
<dbReference type="InterPro" id="IPR036388">
    <property type="entry name" value="WH-like_DNA-bd_sf"/>
</dbReference>
<gene>
    <name evidence="2" type="ORF">ACIBP5_05045</name>
</gene>
<protein>
    <submittedName>
        <fullName evidence="2">ATP-binding protein</fullName>
    </submittedName>
</protein>
<organism evidence="2 3">
    <name type="scientific">Nonomuraea indica</name>
    <dbReference type="NCBI Taxonomy" id="1581193"/>
    <lineage>
        <taxon>Bacteria</taxon>
        <taxon>Bacillati</taxon>
        <taxon>Actinomycetota</taxon>
        <taxon>Actinomycetes</taxon>
        <taxon>Streptosporangiales</taxon>
        <taxon>Streptosporangiaceae</taxon>
        <taxon>Nonomuraea</taxon>
    </lineage>
</organism>
<dbReference type="Pfam" id="PF13424">
    <property type="entry name" value="TPR_12"/>
    <property type="match status" value="1"/>
</dbReference>
<keyword evidence="2" id="KW-0547">Nucleotide-binding</keyword>
<evidence type="ECO:0000259" key="1">
    <source>
        <dbReference type="PROSITE" id="PS50043"/>
    </source>
</evidence>
<dbReference type="SUPFAM" id="SSF46894">
    <property type="entry name" value="C-terminal effector domain of the bipartite response regulators"/>
    <property type="match status" value="1"/>
</dbReference>
<sequence>MKSVATDTGRAGLPAELTSFVGRRQEIAGVKRLLSGSRVVTLVGVGGVGKTRLALRVAADVRRAFPDGVGLVELATLEGPELLVREVSEALQIVDFTARPELDVLAERVRGKRMLLVLDNCEHLLHDCAVLAERLVRAGADLRILATSRQALGVAGEQTMVVPALPLPEGEGSRLSAEALERSDAVRLFAERAAAVVPGFEVTEENREAVARICSSLDGIPLAIELAAVRLRAISVEQLLARLEDRFGLLTAGSRALMPRQRTLRALIDWSYTLCTEQEQLLWARLSVFAGSLDLEAAEQVCAGDGIAAEEVIDLVIGLVDKSILIREEHQPNVRYRLLETIRQYGRGRLRESGEEERLRRRHRDWFHELVLDSHREWFGPDQVRWYARLRTEHDNLRTALDFCATTPGESEAGLTMATALRYYWIASDFTQEARTWLCRLLALDPRPTPARARAQCLQARLAVLQSDFSVAESLIAECRELGERLRDPALTGAAAYVAGLEALLRQELATARSQLAEALECCRRADDQVGVANALIYLATTHSLLGASDEACACFEECLAICEPRHEHWFRSYALWAYGIEVWRRGDTQRAIEMEREAIRLKEPFDDGLGTALCVEALAWMGCAEGPQETERAALLLGALREIWRSFGGPLFGYLAEYHDACELTARQALGARRFDAAVRKGAALTAGEALEYAMRPDLPEPEPEREASPLTPREMEIAGLVAQGMSNKAIAATLVIAQRTAEGHVEHILSKLGFTSRVQIAAWVGRQERPEDGPGTGTPP</sequence>
<dbReference type="InterPro" id="IPR027417">
    <property type="entry name" value="P-loop_NTPase"/>
</dbReference>
<dbReference type="PRINTS" id="PR00364">
    <property type="entry name" value="DISEASERSIST"/>
</dbReference>
<dbReference type="PROSITE" id="PS50043">
    <property type="entry name" value="HTH_LUXR_2"/>
    <property type="match status" value="1"/>
</dbReference>
<evidence type="ECO:0000313" key="3">
    <source>
        <dbReference type="Proteomes" id="UP001612928"/>
    </source>
</evidence>
<dbReference type="CDD" id="cd06170">
    <property type="entry name" value="LuxR_C_like"/>
    <property type="match status" value="1"/>
</dbReference>
<dbReference type="EMBL" id="JBITMB010000001">
    <property type="protein sequence ID" value="MFI7439317.1"/>
    <property type="molecule type" value="Genomic_DNA"/>
</dbReference>
<dbReference type="InterPro" id="IPR011990">
    <property type="entry name" value="TPR-like_helical_dom_sf"/>
</dbReference>
<dbReference type="Pfam" id="PF00196">
    <property type="entry name" value="GerE"/>
    <property type="match status" value="1"/>
</dbReference>
<feature type="domain" description="HTH luxR-type" evidence="1">
    <location>
        <begin position="705"/>
        <end position="770"/>
    </location>
</feature>
<dbReference type="InterPro" id="IPR000792">
    <property type="entry name" value="Tscrpt_reg_LuxR_C"/>
</dbReference>
<reference evidence="2 3" key="1">
    <citation type="submission" date="2024-10" db="EMBL/GenBank/DDBJ databases">
        <title>The Natural Products Discovery Center: Release of the First 8490 Sequenced Strains for Exploring Actinobacteria Biosynthetic Diversity.</title>
        <authorList>
            <person name="Kalkreuter E."/>
            <person name="Kautsar S.A."/>
            <person name="Yang D."/>
            <person name="Bader C.D."/>
            <person name="Teijaro C.N."/>
            <person name="Fluegel L."/>
            <person name="Davis C.M."/>
            <person name="Simpson J.R."/>
            <person name="Lauterbach L."/>
            <person name="Steele A.D."/>
            <person name="Gui C."/>
            <person name="Meng S."/>
            <person name="Li G."/>
            <person name="Viehrig K."/>
            <person name="Ye F."/>
            <person name="Su P."/>
            <person name="Kiefer A.F."/>
            <person name="Nichols A."/>
            <person name="Cepeda A.J."/>
            <person name="Yan W."/>
            <person name="Fan B."/>
            <person name="Jiang Y."/>
            <person name="Adhikari A."/>
            <person name="Zheng C.-J."/>
            <person name="Schuster L."/>
            <person name="Cowan T.M."/>
            <person name="Smanski M.J."/>
            <person name="Chevrette M.G."/>
            <person name="De Carvalho L.P.S."/>
            <person name="Shen B."/>
        </authorList>
    </citation>
    <scope>NUCLEOTIDE SEQUENCE [LARGE SCALE GENOMIC DNA]</scope>
    <source>
        <strain evidence="2 3">NPDC049503</strain>
    </source>
</reference>
<dbReference type="RefSeq" id="WP_397018862.1">
    <property type="nucleotide sequence ID" value="NZ_JBITMB010000001.1"/>
</dbReference>
<dbReference type="InterPro" id="IPR016032">
    <property type="entry name" value="Sig_transdc_resp-reg_C-effctor"/>
</dbReference>
<name>A0ABW7ZZ23_9ACTN</name>
<dbReference type="SMART" id="SM00421">
    <property type="entry name" value="HTH_LUXR"/>
    <property type="match status" value="1"/>
</dbReference>
<dbReference type="Gene3D" id="1.10.10.10">
    <property type="entry name" value="Winged helix-like DNA-binding domain superfamily/Winged helix DNA-binding domain"/>
    <property type="match status" value="1"/>
</dbReference>
<proteinExistence type="predicted"/>
<dbReference type="PANTHER" id="PTHR47691:SF3">
    <property type="entry name" value="HTH-TYPE TRANSCRIPTIONAL REGULATOR RV0890C-RELATED"/>
    <property type="match status" value="1"/>
</dbReference>
<keyword evidence="3" id="KW-1185">Reference proteome</keyword>
<dbReference type="SUPFAM" id="SSF48452">
    <property type="entry name" value="TPR-like"/>
    <property type="match status" value="1"/>
</dbReference>
<dbReference type="PRINTS" id="PR00038">
    <property type="entry name" value="HTHLUXR"/>
</dbReference>
<dbReference type="Pfam" id="PF25872">
    <property type="entry name" value="HTH_77"/>
    <property type="match status" value="1"/>
</dbReference>
<keyword evidence="2" id="KW-0067">ATP-binding</keyword>
<dbReference type="GO" id="GO:0005524">
    <property type="term" value="F:ATP binding"/>
    <property type="evidence" value="ECO:0007669"/>
    <property type="project" value="UniProtKB-KW"/>
</dbReference>
<comment type="caution">
    <text evidence="2">The sequence shown here is derived from an EMBL/GenBank/DDBJ whole genome shotgun (WGS) entry which is preliminary data.</text>
</comment>
<accession>A0ABW7ZZ23</accession>